<dbReference type="AlphaFoldDB" id="A0A0L6VJG3"/>
<name>A0A0L6VJG3_9BASI</name>
<dbReference type="EMBL" id="LAVV01005375">
    <property type="protein sequence ID" value="KNZ60911.1"/>
    <property type="molecule type" value="Genomic_DNA"/>
</dbReference>
<protein>
    <submittedName>
        <fullName evidence="1">Uncharacterized protein</fullName>
    </submittedName>
</protein>
<evidence type="ECO:0000313" key="2">
    <source>
        <dbReference type="Proteomes" id="UP000037035"/>
    </source>
</evidence>
<gene>
    <name evidence="1" type="ORF">VP01_1483g6</name>
</gene>
<organism evidence="1 2">
    <name type="scientific">Puccinia sorghi</name>
    <dbReference type="NCBI Taxonomy" id="27349"/>
    <lineage>
        <taxon>Eukaryota</taxon>
        <taxon>Fungi</taxon>
        <taxon>Dikarya</taxon>
        <taxon>Basidiomycota</taxon>
        <taxon>Pucciniomycotina</taxon>
        <taxon>Pucciniomycetes</taxon>
        <taxon>Pucciniales</taxon>
        <taxon>Pucciniaceae</taxon>
        <taxon>Puccinia</taxon>
    </lineage>
</organism>
<evidence type="ECO:0000313" key="1">
    <source>
        <dbReference type="EMBL" id="KNZ60911.1"/>
    </source>
</evidence>
<dbReference type="VEuPathDB" id="FungiDB:VP01_1483g6"/>
<dbReference type="Proteomes" id="UP000037035">
    <property type="component" value="Unassembled WGS sequence"/>
</dbReference>
<comment type="caution">
    <text evidence="1">The sequence shown here is derived from an EMBL/GenBank/DDBJ whole genome shotgun (WGS) entry which is preliminary data.</text>
</comment>
<sequence length="116" mass="13211">MLSSRTTWPIHCSSSVCLAKETARLQEIGLSSSSRCSEHSLKILAHILVFKPIRKELCLNPELKNYTYCPMFLSLYELESTPTTCMHFQSKMSQVCSESFFESTVHLLLAKYQPTS</sequence>
<accession>A0A0L6VJG3</accession>
<proteinExistence type="predicted"/>
<reference evidence="1 2" key="1">
    <citation type="submission" date="2015-08" db="EMBL/GenBank/DDBJ databases">
        <title>Next Generation Sequencing and Analysis of the Genome of Puccinia sorghi L Schw, the Causal Agent of Maize Common Rust.</title>
        <authorList>
            <person name="Rochi L."/>
            <person name="Burguener G."/>
            <person name="Darino M."/>
            <person name="Turjanski A."/>
            <person name="Kreff E."/>
            <person name="Dieguez M.J."/>
            <person name="Sacco F."/>
        </authorList>
    </citation>
    <scope>NUCLEOTIDE SEQUENCE [LARGE SCALE GENOMIC DNA]</scope>
    <source>
        <strain evidence="1 2">RO10H11247</strain>
    </source>
</reference>
<keyword evidence="2" id="KW-1185">Reference proteome</keyword>